<dbReference type="GO" id="GO:0016020">
    <property type="term" value="C:membrane"/>
    <property type="evidence" value="ECO:0007669"/>
    <property type="project" value="UniProtKB-SubCell"/>
</dbReference>
<evidence type="ECO:0000313" key="6">
    <source>
        <dbReference type="Proteomes" id="UP000244811"/>
    </source>
</evidence>
<keyword evidence="4" id="KW-1133">Transmembrane helix</keyword>
<feature type="transmembrane region" description="Helical" evidence="4">
    <location>
        <begin position="265"/>
        <end position="284"/>
    </location>
</feature>
<keyword evidence="3 4" id="KW-0472">Membrane</keyword>
<gene>
    <name evidence="5" type="ORF">MACK_002927</name>
</gene>
<evidence type="ECO:0000256" key="2">
    <source>
        <dbReference type="ARBA" id="ARBA00022692"/>
    </source>
</evidence>
<evidence type="ECO:0000256" key="3">
    <source>
        <dbReference type="ARBA" id="ARBA00023136"/>
    </source>
</evidence>
<comment type="subcellular location">
    <subcellularLocation>
        <location evidence="1">Membrane</location>
    </subcellularLocation>
</comment>
<evidence type="ECO:0000256" key="4">
    <source>
        <dbReference type="SAM" id="Phobius"/>
    </source>
</evidence>
<reference evidence="5" key="1">
    <citation type="submission" date="2022-07" db="EMBL/GenBank/DDBJ databases">
        <title>Evaluation of T. orientalis genome assembly methods using nanopore sequencing and analysis of variation between genomes.</title>
        <authorList>
            <person name="Yam J."/>
            <person name="Micallef M.L."/>
            <person name="Liu M."/>
            <person name="Djordjevic S.P."/>
            <person name="Bogema D.R."/>
            <person name="Jenkins C."/>
        </authorList>
    </citation>
    <scope>NUCLEOTIDE SEQUENCE</scope>
    <source>
        <strain evidence="5">Goon Nure</strain>
    </source>
</reference>
<sequence>MSTNTEFSQRPSKIIITVTPSTVLIYPFTVLSHKLNVLTFQRSLCDPYSTSDGSLRELSGRTVGTLSFGVGLYYGKKMAVSIYKKHGILGFFRCLPEYLAYHITKDVMKYVVPNFVLPLFGDLKLRFQYNLPGYNVMDVAYNFRSRYIRFLDNDESLLAYFVHFYKNMVQSEYNKILVSGIVEFLTYPLLSIISKLIIYDGFMPVSFLSMLQHTVVADGFFALYNGFFYHLLSNSVNYVHKNFGKFVYSCAERGFEIDRAFEQTLNIIFTFTVSIINQLSLILRCGSNLDGLCMNVGTVTILKSVPWTGILFQLSLLVALVEFKERFMARQIKAIRTKLDG</sequence>
<dbReference type="InterPro" id="IPR023395">
    <property type="entry name" value="MCP_dom_sf"/>
</dbReference>
<evidence type="ECO:0000313" key="5">
    <source>
        <dbReference type="EMBL" id="UKK02830.1"/>
    </source>
</evidence>
<organism evidence="5 6">
    <name type="scientific">Theileria orientalis</name>
    <dbReference type="NCBI Taxonomy" id="68886"/>
    <lineage>
        <taxon>Eukaryota</taxon>
        <taxon>Sar</taxon>
        <taxon>Alveolata</taxon>
        <taxon>Apicomplexa</taxon>
        <taxon>Aconoidasida</taxon>
        <taxon>Piroplasmida</taxon>
        <taxon>Theileriidae</taxon>
        <taxon>Theileria</taxon>
    </lineage>
</organism>
<dbReference type="AlphaFoldDB" id="A0A976MDU6"/>
<proteinExistence type="predicted"/>
<feature type="transmembrane region" description="Helical" evidence="4">
    <location>
        <begin position="210"/>
        <end position="232"/>
    </location>
</feature>
<evidence type="ECO:0000256" key="1">
    <source>
        <dbReference type="ARBA" id="ARBA00004370"/>
    </source>
</evidence>
<dbReference type="Proteomes" id="UP000244811">
    <property type="component" value="Chromosome 4"/>
</dbReference>
<accession>A0A976MDU6</accession>
<name>A0A976MDU6_THEOR</name>
<dbReference type="EMBL" id="CP056072">
    <property type="protein sequence ID" value="UKK02830.1"/>
    <property type="molecule type" value="Genomic_DNA"/>
</dbReference>
<feature type="transmembrane region" description="Helical" evidence="4">
    <location>
        <begin position="176"/>
        <end position="198"/>
    </location>
</feature>
<keyword evidence="2 4" id="KW-0812">Transmembrane</keyword>
<feature type="transmembrane region" description="Helical" evidence="4">
    <location>
        <begin position="304"/>
        <end position="323"/>
    </location>
</feature>
<dbReference type="SUPFAM" id="SSF103506">
    <property type="entry name" value="Mitochondrial carrier"/>
    <property type="match status" value="1"/>
</dbReference>
<protein>
    <submittedName>
        <fullName evidence="5">Uncharacterized protein</fullName>
    </submittedName>
</protein>